<dbReference type="AlphaFoldDB" id="A0A511ZPR8"/>
<feature type="coiled-coil region" evidence="1">
    <location>
        <begin position="97"/>
        <end position="131"/>
    </location>
</feature>
<dbReference type="RefSeq" id="WP_147212329.1">
    <property type="nucleotide sequence ID" value="NZ_BJYM01000022.1"/>
</dbReference>
<dbReference type="Proteomes" id="UP000321558">
    <property type="component" value="Unassembled WGS sequence"/>
</dbReference>
<reference evidence="2 3" key="1">
    <citation type="submission" date="2019-07" db="EMBL/GenBank/DDBJ databases">
        <title>Whole genome shotgun sequence of Oceanobacillus sojae NBRC 105379.</title>
        <authorList>
            <person name="Hosoyama A."/>
            <person name="Uohara A."/>
            <person name="Ohji S."/>
            <person name="Ichikawa N."/>
        </authorList>
    </citation>
    <scope>NUCLEOTIDE SEQUENCE [LARGE SCALE GENOMIC DNA]</scope>
    <source>
        <strain evidence="2 3">NBRC 105379</strain>
    </source>
</reference>
<dbReference type="OrthoDB" id="9840307at2"/>
<keyword evidence="3" id="KW-1185">Reference proteome</keyword>
<evidence type="ECO:0000256" key="1">
    <source>
        <dbReference type="SAM" id="Coils"/>
    </source>
</evidence>
<evidence type="ECO:0000313" key="3">
    <source>
        <dbReference type="Proteomes" id="UP000321558"/>
    </source>
</evidence>
<sequence>MGAKILQHTGAISDNFHILINKNELRKRFAAAVYYIRKSEQEKEETRKLMHMQYKLEKIYRQEYINAQKNAEVQFMQMKAAEQDSEKEVYHFAQIAYKTCKKRMKKMQITAEEASNQLESMKKIYHEMDSQLKIMKRNLMKQMNYENIDKLDNPLKLFVI</sequence>
<keyword evidence="1" id="KW-0175">Coiled coil</keyword>
<comment type="caution">
    <text evidence="2">The sequence shown here is derived from an EMBL/GenBank/DDBJ whole genome shotgun (WGS) entry which is preliminary data.</text>
</comment>
<organism evidence="2 3">
    <name type="scientific">Oceanobacillus sojae</name>
    <dbReference type="NCBI Taxonomy" id="582851"/>
    <lineage>
        <taxon>Bacteria</taxon>
        <taxon>Bacillati</taxon>
        <taxon>Bacillota</taxon>
        <taxon>Bacilli</taxon>
        <taxon>Bacillales</taxon>
        <taxon>Bacillaceae</taxon>
        <taxon>Oceanobacillus</taxon>
    </lineage>
</organism>
<dbReference type="EMBL" id="BJYM01000022">
    <property type="protein sequence ID" value="GEN89438.1"/>
    <property type="molecule type" value="Genomic_DNA"/>
</dbReference>
<gene>
    <name evidence="2" type="ORF">OSO01_41770</name>
</gene>
<evidence type="ECO:0000313" key="2">
    <source>
        <dbReference type="EMBL" id="GEN89438.1"/>
    </source>
</evidence>
<accession>A0A511ZPR8</accession>
<name>A0A511ZPR8_9BACI</name>
<protein>
    <submittedName>
        <fullName evidence="2">Uncharacterized protein</fullName>
    </submittedName>
</protein>
<proteinExistence type="predicted"/>